<dbReference type="EMBL" id="KQ475381">
    <property type="protein sequence ID" value="RCU61419.1"/>
    <property type="molecule type" value="Genomic_DNA"/>
</dbReference>
<dbReference type="STRING" id="4555.A0A368PD21"/>
<dbReference type="PANTHER" id="PTHR45631:SF3">
    <property type="entry name" value="OS05G0393100 PROTEIN"/>
    <property type="match status" value="1"/>
</dbReference>
<evidence type="ECO:0000259" key="2">
    <source>
        <dbReference type="Pfam" id="PF12819"/>
    </source>
</evidence>
<feature type="domain" description="Malectin-like" evidence="2">
    <location>
        <begin position="25"/>
        <end position="118"/>
    </location>
</feature>
<evidence type="ECO:0000256" key="1">
    <source>
        <dbReference type="ARBA" id="ARBA00004167"/>
    </source>
</evidence>
<reference evidence="3" key="2">
    <citation type="submission" date="2015-07" db="EMBL/GenBank/DDBJ databases">
        <authorList>
            <person name="Noorani M."/>
        </authorList>
    </citation>
    <scope>NUCLEOTIDE SEQUENCE</scope>
    <source>
        <strain evidence="3">Yugu1</strain>
    </source>
</reference>
<dbReference type="SUPFAM" id="SSF52058">
    <property type="entry name" value="L domain-like"/>
    <property type="match status" value="1"/>
</dbReference>
<comment type="subcellular location">
    <subcellularLocation>
        <location evidence="1">Membrane</location>
        <topology evidence="1">Single-pass membrane protein</topology>
    </subcellularLocation>
</comment>
<dbReference type="PANTHER" id="PTHR45631">
    <property type="entry name" value="OS07G0107800 PROTEIN-RELATED"/>
    <property type="match status" value="1"/>
</dbReference>
<organism evidence="3">
    <name type="scientific">Setaria italica</name>
    <name type="common">Foxtail millet</name>
    <name type="synonym">Panicum italicum</name>
    <dbReference type="NCBI Taxonomy" id="4555"/>
    <lineage>
        <taxon>Eukaryota</taxon>
        <taxon>Viridiplantae</taxon>
        <taxon>Streptophyta</taxon>
        <taxon>Embryophyta</taxon>
        <taxon>Tracheophyta</taxon>
        <taxon>Spermatophyta</taxon>
        <taxon>Magnoliopsida</taxon>
        <taxon>Liliopsida</taxon>
        <taxon>Poales</taxon>
        <taxon>Poaceae</taxon>
        <taxon>PACMAD clade</taxon>
        <taxon>Panicoideae</taxon>
        <taxon>Panicodae</taxon>
        <taxon>Paniceae</taxon>
        <taxon>Cenchrinae</taxon>
        <taxon>Setaria</taxon>
    </lineage>
</organism>
<dbReference type="GO" id="GO:0016020">
    <property type="term" value="C:membrane"/>
    <property type="evidence" value="ECO:0007669"/>
    <property type="project" value="UniProtKB-SubCell"/>
</dbReference>
<evidence type="ECO:0000313" key="3">
    <source>
        <dbReference type="EMBL" id="RCU61419.1"/>
    </source>
</evidence>
<protein>
    <recommendedName>
        <fullName evidence="2">Malectin-like domain-containing protein</fullName>
    </recommendedName>
</protein>
<dbReference type="AlphaFoldDB" id="A0A368PD21"/>
<name>A0A368PD21_SETIT</name>
<dbReference type="InterPro" id="IPR032675">
    <property type="entry name" value="LRR_dom_sf"/>
</dbReference>
<dbReference type="InterPro" id="IPR024788">
    <property type="entry name" value="Malectin-like_Carb-bd_dom"/>
</dbReference>
<dbReference type="Pfam" id="PF12819">
    <property type="entry name" value="Malectin_like"/>
    <property type="match status" value="1"/>
</dbReference>
<sequence>MRWLRGPLGRLWIQPPAPSCGLRRPVLDLIMDGTFWTAFNTTDDTLASASSSYKSVFPASGRNMSFCLGVNLDYTNAGSFISALQVIQLDDSMYNTTDFRTSAMSLIAHTKFGSTGEIERHLQENNLSRSVPRTLGTINTLRELFLYNNSLSGPVPDNLLNKQGLTYRFLPGNLFAPPPPH</sequence>
<accession>A0A368PD21</accession>
<dbReference type="Gene3D" id="3.80.10.10">
    <property type="entry name" value="Ribonuclease Inhibitor"/>
    <property type="match status" value="1"/>
</dbReference>
<reference evidence="3" key="1">
    <citation type="journal article" date="2012" name="Nat. Biotechnol.">
        <title>Reference genome sequence of the model plant Setaria.</title>
        <authorList>
            <person name="Bennetzen J.L."/>
            <person name="Schmutz J."/>
            <person name="Wang H."/>
            <person name="Percifield R."/>
            <person name="Hawkins J."/>
            <person name="Pontaroli A.C."/>
            <person name="Estep M."/>
            <person name="Feng L."/>
            <person name="Vaughn J.N."/>
            <person name="Grimwood J."/>
            <person name="Jenkins J."/>
            <person name="Barry K."/>
            <person name="Lindquist E."/>
            <person name="Hellsten U."/>
            <person name="Deshpande S."/>
            <person name="Wang X."/>
            <person name="Wu X."/>
            <person name="Mitros T."/>
            <person name="Triplett J."/>
            <person name="Yang X."/>
            <person name="Ye C.Y."/>
            <person name="Mauro-Herrera M."/>
            <person name="Wang L."/>
            <person name="Li P."/>
            <person name="Sharma M."/>
            <person name="Sharma R."/>
            <person name="Ronald P.C."/>
            <person name="Panaud O."/>
            <person name="Kellogg E.A."/>
            <person name="Brutnell T.P."/>
            <person name="Doust A.N."/>
            <person name="Tuskan G.A."/>
            <person name="Rokhsar D."/>
            <person name="Devos K.M."/>
        </authorList>
    </citation>
    <scope>NUCLEOTIDE SEQUENCE [LARGE SCALE GENOMIC DNA]</scope>
    <source>
        <strain evidence="3">Yugu1</strain>
    </source>
</reference>
<dbReference type="OrthoDB" id="1987341at2759"/>
<gene>
    <name evidence="3" type="ORF">SETIT_J000300v2</name>
</gene>
<dbReference type="InParanoid" id="A0A368PD21"/>
<proteinExistence type="predicted"/>